<comment type="caution">
    <text evidence="1">The sequence shown here is derived from an EMBL/GenBank/DDBJ whole genome shotgun (WGS) entry which is preliminary data.</text>
</comment>
<evidence type="ECO:0000313" key="2">
    <source>
        <dbReference type="Proteomes" id="UP000770661"/>
    </source>
</evidence>
<gene>
    <name evidence="1" type="ORF">GWK47_045446</name>
</gene>
<name>A0A8J4Y7A4_CHIOP</name>
<organism evidence="1 2">
    <name type="scientific">Chionoecetes opilio</name>
    <name type="common">Atlantic snow crab</name>
    <name type="synonym">Cancer opilio</name>
    <dbReference type="NCBI Taxonomy" id="41210"/>
    <lineage>
        <taxon>Eukaryota</taxon>
        <taxon>Metazoa</taxon>
        <taxon>Ecdysozoa</taxon>
        <taxon>Arthropoda</taxon>
        <taxon>Crustacea</taxon>
        <taxon>Multicrustacea</taxon>
        <taxon>Malacostraca</taxon>
        <taxon>Eumalacostraca</taxon>
        <taxon>Eucarida</taxon>
        <taxon>Decapoda</taxon>
        <taxon>Pleocyemata</taxon>
        <taxon>Brachyura</taxon>
        <taxon>Eubrachyura</taxon>
        <taxon>Majoidea</taxon>
        <taxon>Majidae</taxon>
        <taxon>Chionoecetes</taxon>
    </lineage>
</organism>
<accession>A0A8J4Y7A4</accession>
<evidence type="ECO:0000313" key="1">
    <source>
        <dbReference type="EMBL" id="KAG0721927.1"/>
    </source>
</evidence>
<sequence length="96" mass="11409">MSFAKVGLYFALACRMDSGVQHKLLWIRPKLLAVSPPQFEGGWRLNDPRSVKGSDEIRDRTDFVPRVFNRFGGKRPRRRKKKSMCWQRWLDLMTQR</sequence>
<dbReference type="Proteomes" id="UP000770661">
    <property type="component" value="Unassembled WGS sequence"/>
</dbReference>
<protein>
    <submittedName>
        <fullName evidence="1">Uncharacterized protein</fullName>
    </submittedName>
</protein>
<reference evidence="1" key="1">
    <citation type="submission" date="2020-07" db="EMBL/GenBank/DDBJ databases">
        <title>The High-quality genome of the commercially important snow crab, Chionoecetes opilio.</title>
        <authorList>
            <person name="Jeong J.-H."/>
            <person name="Ryu S."/>
        </authorList>
    </citation>
    <scope>NUCLEOTIDE SEQUENCE</scope>
    <source>
        <strain evidence="1">MADBK_172401_WGS</strain>
        <tissue evidence="1">Digestive gland</tissue>
    </source>
</reference>
<proteinExistence type="predicted"/>
<dbReference type="EMBL" id="JACEEZ010010275">
    <property type="protein sequence ID" value="KAG0721927.1"/>
    <property type="molecule type" value="Genomic_DNA"/>
</dbReference>
<dbReference type="AlphaFoldDB" id="A0A8J4Y7A4"/>
<keyword evidence="2" id="KW-1185">Reference proteome</keyword>